<name>A0A6A6A807_9PLEO</name>
<protein>
    <submittedName>
        <fullName evidence="1">Uncharacterized protein</fullName>
    </submittedName>
</protein>
<dbReference type="EMBL" id="ML977512">
    <property type="protein sequence ID" value="KAF2126938.1"/>
    <property type="molecule type" value="Genomic_DNA"/>
</dbReference>
<evidence type="ECO:0000313" key="2">
    <source>
        <dbReference type="Proteomes" id="UP000799771"/>
    </source>
</evidence>
<keyword evidence="2" id="KW-1185">Reference proteome</keyword>
<organism evidence="1 2">
    <name type="scientific">Dothidotthia symphoricarpi CBS 119687</name>
    <dbReference type="NCBI Taxonomy" id="1392245"/>
    <lineage>
        <taxon>Eukaryota</taxon>
        <taxon>Fungi</taxon>
        <taxon>Dikarya</taxon>
        <taxon>Ascomycota</taxon>
        <taxon>Pezizomycotina</taxon>
        <taxon>Dothideomycetes</taxon>
        <taxon>Pleosporomycetidae</taxon>
        <taxon>Pleosporales</taxon>
        <taxon>Dothidotthiaceae</taxon>
        <taxon>Dothidotthia</taxon>
    </lineage>
</organism>
<accession>A0A6A6A807</accession>
<dbReference type="GeneID" id="54413802"/>
<dbReference type="AlphaFoldDB" id="A0A6A6A807"/>
<proteinExistence type="predicted"/>
<reference evidence="1" key="1">
    <citation type="journal article" date="2020" name="Stud. Mycol.">
        <title>101 Dothideomycetes genomes: a test case for predicting lifestyles and emergence of pathogens.</title>
        <authorList>
            <person name="Haridas S."/>
            <person name="Albert R."/>
            <person name="Binder M."/>
            <person name="Bloem J."/>
            <person name="Labutti K."/>
            <person name="Salamov A."/>
            <person name="Andreopoulos B."/>
            <person name="Baker S."/>
            <person name="Barry K."/>
            <person name="Bills G."/>
            <person name="Bluhm B."/>
            <person name="Cannon C."/>
            <person name="Castanera R."/>
            <person name="Culley D."/>
            <person name="Daum C."/>
            <person name="Ezra D."/>
            <person name="Gonzalez J."/>
            <person name="Henrissat B."/>
            <person name="Kuo A."/>
            <person name="Liang C."/>
            <person name="Lipzen A."/>
            <person name="Lutzoni F."/>
            <person name="Magnuson J."/>
            <person name="Mondo S."/>
            <person name="Nolan M."/>
            <person name="Ohm R."/>
            <person name="Pangilinan J."/>
            <person name="Park H.-J."/>
            <person name="Ramirez L."/>
            <person name="Alfaro M."/>
            <person name="Sun H."/>
            <person name="Tritt A."/>
            <person name="Yoshinaga Y."/>
            <person name="Zwiers L.-H."/>
            <person name="Turgeon B."/>
            <person name="Goodwin S."/>
            <person name="Spatafora J."/>
            <person name="Crous P."/>
            <person name="Grigoriev I."/>
        </authorList>
    </citation>
    <scope>NUCLEOTIDE SEQUENCE</scope>
    <source>
        <strain evidence="1">CBS 119687</strain>
    </source>
</reference>
<evidence type="ECO:0000313" key="1">
    <source>
        <dbReference type="EMBL" id="KAF2126938.1"/>
    </source>
</evidence>
<dbReference type="Proteomes" id="UP000799771">
    <property type="component" value="Unassembled WGS sequence"/>
</dbReference>
<sequence>MELSMATNWSCLSSVRRAEHLRWYYSSYKGRCGCRSRSSKVTQHHQSNRVVVHGNPRRGVNGECCQECFHDGARGFHGSHVHQPQTSVVYSPKAKASSVLGRGMHDAAGAPAELAGGGHALAERGCVERKGYLLSFGECSKEKQKPERNGWTL</sequence>
<dbReference type="RefSeq" id="XP_033521330.1">
    <property type="nucleotide sequence ID" value="XM_033673370.1"/>
</dbReference>
<gene>
    <name evidence="1" type="ORF">P153DRAFT_73528</name>
</gene>